<keyword evidence="5" id="KW-1185">Reference proteome</keyword>
<evidence type="ECO:0000313" key="4">
    <source>
        <dbReference type="EMBL" id="MBC5712723.1"/>
    </source>
</evidence>
<dbReference type="Pfam" id="PF00440">
    <property type="entry name" value="TetR_N"/>
    <property type="match status" value="1"/>
</dbReference>
<keyword evidence="1 2" id="KW-0238">DNA-binding</keyword>
<dbReference type="PROSITE" id="PS01081">
    <property type="entry name" value="HTH_TETR_1"/>
    <property type="match status" value="1"/>
</dbReference>
<dbReference type="PRINTS" id="PR00455">
    <property type="entry name" value="HTHTETR"/>
</dbReference>
<dbReference type="InterPro" id="IPR001647">
    <property type="entry name" value="HTH_TetR"/>
</dbReference>
<comment type="caution">
    <text evidence="4">The sequence shown here is derived from an EMBL/GenBank/DDBJ whole genome shotgun (WGS) entry which is preliminary data.</text>
</comment>
<dbReference type="Gene3D" id="1.10.357.10">
    <property type="entry name" value="Tetracycline Repressor, domain 2"/>
    <property type="match status" value="1"/>
</dbReference>
<protein>
    <submittedName>
        <fullName evidence="4">TetR/AcrR family transcriptional regulator</fullName>
    </submittedName>
</protein>
<evidence type="ECO:0000256" key="2">
    <source>
        <dbReference type="PROSITE-ProRule" id="PRU00335"/>
    </source>
</evidence>
<evidence type="ECO:0000256" key="1">
    <source>
        <dbReference type="ARBA" id="ARBA00023125"/>
    </source>
</evidence>
<gene>
    <name evidence="4" type="ORF">H8S17_00615</name>
</gene>
<evidence type="ECO:0000259" key="3">
    <source>
        <dbReference type="PROSITE" id="PS50977"/>
    </source>
</evidence>
<dbReference type="AlphaFoldDB" id="A0A923LMR7"/>
<dbReference type="PROSITE" id="PS50977">
    <property type="entry name" value="HTH_TETR_2"/>
    <property type="match status" value="1"/>
</dbReference>
<feature type="DNA-binding region" description="H-T-H motif" evidence="2">
    <location>
        <begin position="32"/>
        <end position="51"/>
    </location>
</feature>
<name>A0A923LMR7_9FIRM</name>
<reference evidence="4" key="1">
    <citation type="submission" date="2020-08" db="EMBL/GenBank/DDBJ databases">
        <title>Genome public.</title>
        <authorList>
            <person name="Liu C."/>
            <person name="Sun Q."/>
        </authorList>
    </citation>
    <scope>NUCLEOTIDE SEQUENCE</scope>
    <source>
        <strain evidence="4">BX1005</strain>
    </source>
</reference>
<proteinExistence type="predicted"/>
<organism evidence="4 5">
    <name type="scientific">Roseburia zhanii</name>
    <dbReference type="NCBI Taxonomy" id="2763064"/>
    <lineage>
        <taxon>Bacteria</taxon>
        <taxon>Bacillati</taxon>
        <taxon>Bacillota</taxon>
        <taxon>Clostridia</taxon>
        <taxon>Lachnospirales</taxon>
        <taxon>Lachnospiraceae</taxon>
        <taxon>Roseburia</taxon>
    </lineage>
</organism>
<feature type="domain" description="HTH tetR-type" evidence="3">
    <location>
        <begin position="9"/>
        <end position="69"/>
    </location>
</feature>
<dbReference type="PANTHER" id="PTHR30328">
    <property type="entry name" value="TRANSCRIPTIONAL REPRESSOR"/>
    <property type="match status" value="1"/>
</dbReference>
<dbReference type="GO" id="GO:0006355">
    <property type="term" value="P:regulation of DNA-templated transcription"/>
    <property type="evidence" value="ECO:0007669"/>
    <property type="project" value="UniProtKB-ARBA"/>
</dbReference>
<accession>A0A923LMR7</accession>
<dbReference type="RefSeq" id="WP_186865798.1">
    <property type="nucleotide sequence ID" value="NZ_JACOPH010000001.1"/>
</dbReference>
<dbReference type="EMBL" id="JACOPH010000001">
    <property type="protein sequence ID" value="MBC5712723.1"/>
    <property type="molecule type" value="Genomic_DNA"/>
</dbReference>
<dbReference type="SUPFAM" id="SSF46689">
    <property type="entry name" value="Homeodomain-like"/>
    <property type="match status" value="1"/>
</dbReference>
<dbReference type="GO" id="GO:0003677">
    <property type="term" value="F:DNA binding"/>
    <property type="evidence" value="ECO:0007669"/>
    <property type="project" value="UniProtKB-UniRule"/>
</dbReference>
<evidence type="ECO:0000313" key="5">
    <source>
        <dbReference type="Proteomes" id="UP000606720"/>
    </source>
</evidence>
<dbReference type="InterPro" id="IPR009057">
    <property type="entry name" value="Homeodomain-like_sf"/>
</dbReference>
<dbReference type="InterPro" id="IPR023772">
    <property type="entry name" value="DNA-bd_HTH_TetR-type_CS"/>
</dbReference>
<dbReference type="Proteomes" id="UP000606720">
    <property type="component" value="Unassembled WGS sequence"/>
</dbReference>
<dbReference type="InterPro" id="IPR050109">
    <property type="entry name" value="HTH-type_TetR-like_transc_reg"/>
</dbReference>
<dbReference type="PANTHER" id="PTHR30328:SF54">
    <property type="entry name" value="HTH-TYPE TRANSCRIPTIONAL REPRESSOR SCO4008"/>
    <property type="match status" value="1"/>
</dbReference>
<sequence length="212" mass="24183">MAGKKLQDGETKNQLLLCAKEEFMQKGFMKASLRNICKQAGVTTGALYFFFKDKDDLFCNVVGNMLKRLEVVLKEHLSFEAEEMNTGKATEHDEGSDFESAVSIVHELYQYRDEVLLILTKSQGSSMESIPDQFVDLMDAHNVFACEAMCKAYGVPMVDRKVVHWMSHSQIDMFIFMVTHIDNEEEALAFADKAMKYLVAGWYGLVKPWNHL</sequence>